<evidence type="ECO:0000313" key="1">
    <source>
        <dbReference type="EMBL" id="KGX84087.1"/>
    </source>
</evidence>
<name>A0A0A5HKD8_9BACI</name>
<proteinExistence type="predicted"/>
<dbReference type="AlphaFoldDB" id="A0A0A5HKD8"/>
<dbReference type="InterPro" id="IPR019615">
    <property type="entry name" value="DUF2487"/>
</dbReference>
<protein>
    <recommendedName>
        <fullName evidence="3">DUF2487 domain-containing protein</fullName>
    </recommendedName>
</protein>
<dbReference type="STRING" id="1385511.GCA_000425225_03944"/>
<evidence type="ECO:0008006" key="3">
    <source>
        <dbReference type="Google" id="ProtNLM"/>
    </source>
</evidence>
<evidence type="ECO:0000313" key="2">
    <source>
        <dbReference type="Proteomes" id="UP000030403"/>
    </source>
</evidence>
<accession>A0A0A5HKD8</accession>
<reference evidence="1 2" key="1">
    <citation type="submission" date="2013-08" db="EMBL/GenBank/DDBJ databases">
        <authorList>
            <person name="Huang J."/>
            <person name="Wang G."/>
        </authorList>
    </citation>
    <scope>NUCLEOTIDE SEQUENCE [LARGE SCALE GENOMIC DNA]</scope>
    <source>
        <strain evidence="1 2">BH030004</strain>
    </source>
</reference>
<dbReference type="eggNOG" id="ENOG5032SRK">
    <property type="taxonomic scope" value="Bacteria"/>
</dbReference>
<sequence length="155" mass="18454">MKWSYNDMEMYVQAKEYVDTFLVPFVPFSFSRNDEDTKRLALHAELMDIFVNEIEKQYKGRIVLAPSYSYLLDGDYNEEIPKLNGYVEHAKDNGFKHILFLTFDKKWKKRDSKLHGNLIWVSAGQTHDLQSEEAQNMIRTQIDQVMELITTYWQE</sequence>
<dbReference type="Pfam" id="PF10673">
    <property type="entry name" value="DUF2487"/>
    <property type="match status" value="1"/>
</dbReference>
<dbReference type="OrthoDB" id="2678750at2"/>
<gene>
    <name evidence="1" type="ORF">N783_19125</name>
</gene>
<dbReference type="Proteomes" id="UP000030403">
    <property type="component" value="Unassembled WGS sequence"/>
</dbReference>
<dbReference type="EMBL" id="AVPF01000067">
    <property type="protein sequence ID" value="KGX84087.1"/>
    <property type="molecule type" value="Genomic_DNA"/>
</dbReference>
<comment type="caution">
    <text evidence="1">The sequence shown here is derived from an EMBL/GenBank/DDBJ whole genome shotgun (WGS) entry which is preliminary data.</text>
</comment>
<dbReference type="RefSeq" id="WP_027447439.1">
    <property type="nucleotide sequence ID" value="NZ_AULJ01000063.1"/>
</dbReference>
<keyword evidence="2" id="KW-1185">Reference proteome</keyword>
<organism evidence="1 2">
    <name type="scientific">Pontibacillus marinus BH030004 = DSM 16465</name>
    <dbReference type="NCBI Taxonomy" id="1385511"/>
    <lineage>
        <taxon>Bacteria</taxon>
        <taxon>Bacillati</taxon>
        <taxon>Bacillota</taxon>
        <taxon>Bacilli</taxon>
        <taxon>Bacillales</taxon>
        <taxon>Bacillaceae</taxon>
        <taxon>Pontibacillus</taxon>
    </lineage>
</organism>